<protein>
    <recommendedName>
        <fullName evidence="1">Carbohydrate kinase PfkB domain-containing protein</fullName>
    </recommendedName>
</protein>
<evidence type="ECO:0000313" key="2">
    <source>
        <dbReference type="EMBL" id="MPM70658.1"/>
    </source>
</evidence>
<dbReference type="InterPro" id="IPR011611">
    <property type="entry name" value="PfkB_dom"/>
</dbReference>
<dbReference type="InterPro" id="IPR029056">
    <property type="entry name" value="Ribokinase-like"/>
</dbReference>
<reference evidence="2" key="1">
    <citation type="submission" date="2019-08" db="EMBL/GenBank/DDBJ databases">
        <authorList>
            <person name="Kucharzyk K."/>
            <person name="Murdoch R.W."/>
            <person name="Higgins S."/>
            <person name="Loffler F."/>
        </authorList>
    </citation>
    <scope>NUCLEOTIDE SEQUENCE</scope>
</reference>
<dbReference type="SUPFAM" id="SSF53613">
    <property type="entry name" value="Ribokinase-like"/>
    <property type="match status" value="1"/>
</dbReference>
<organism evidence="2">
    <name type="scientific">bioreactor metagenome</name>
    <dbReference type="NCBI Taxonomy" id="1076179"/>
    <lineage>
        <taxon>unclassified sequences</taxon>
        <taxon>metagenomes</taxon>
        <taxon>ecological metagenomes</taxon>
    </lineage>
</organism>
<dbReference type="Gene3D" id="3.40.1190.20">
    <property type="match status" value="1"/>
</dbReference>
<gene>
    <name evidence="2" type="ORF">SDC9_117613</name>
</gene>
<accession>A0A645BZZ9</accession>
<proteinExistence type="predicted"/>
<dbReference type="EMBL" id="VSSQ01023603">
    <property type="protein sequence ID" value="MPM70658.1"/>
    <property type="molecule type" value="Genomic_DNA"/>
</dbReference>
<dbReference type="Pfam" id="PF00294">
    <property type="entry name" value="PfkB"/>
    <property type="match status" value="1"/>
</dbReference>
<evidence type="ECO:0000259" key="1">
    <source>
        <dbReference type="Pfam" id="PF00294"/>
    </source>
</evidence>
<name>A0A645BZZ9_9ZZZZ</name>
<comment type="caution">
    <text evidence="2">The sequence shown here is derived from an EMBL/GenBank/DDBJ whole genome shotgun (WGS) entry which is preliminary data.</text>
</comment>
<sequence length="90" mass="9974">MNEREGKAELQPVDITCPVLSTGAGDSFNAGYCDALLDNLLLKEKLLYANTSAHYYMTHGMPSTKAELVTHMEKLFGDRRTIDNLLIPSN</sequence>
<dbReference type="AlphaFoldDB" id="A0A645BZZ9"/>
<feature type="domain" description="Carbohydrate kinase PfkB" evidence="1">
    <location>
        <begin position="4"/>
        <end position="58"/>
    </location>
</feature>